<name>A0ABN8EIM9_9GAMM</name>
<keyword evidence="1" id="KW-0472">Membrane</keyword>
<evidence type="ECO:0008006" key="4">
    <source>
        <dbReference type="Google" id="ProtNLM"/>
    </source>
</evidence>
<keyword evidence="3" id="KW-1185">Reference proteome</keyword>
<protein>
    <recommendedName>
        <fullName evidence="4">DUF3094 family protein</fullName>
    </recommendedName>
</protein>
<dbReference type="Pfam" id="PF11293">
    <property type="entry name" value="DUF3094"/>
    <property type="match status" value="1"/>
</dbReference>
<proteinExistence type="predicted"/>
<evidence type="ECO:0000313" key="3">
    <source>
        <dbReference type="Proteomes" id="UP000838100"/>
    </source>
</evidence>
<accession>A0ABN8EIM9</accession>
<reference evidence="2" key="1">
    <citation type="submission" date="2021-12" db="EMBL/GenBank/DDBJ databases">
        <authorList>
            <person name="Rodrigo-Torres L."/>
            <person name="Arahal R. D."/>
            <person name="Lucena T."/>
        </authorList>
    </citation>
    <scope>NUCLEOTIDE SEQUENCE</scope>
    <source>
        <strain evidence="2">CECT 8267</strain>
    </source>
</reference>
<feature type="transmembrane region" description="Helical" evidence="1">
    <location>
        <begin position="35"/>
        <end position="54"/>
    </location>
</feature>
<dbReference type="EMBL" id="CAKLPX010000002">
    <property type="protein sequence ID" value="CAH0991909.1"/>
    <property type="molecule type" value="Genomic_DNA"/>
</dbReference>
<gene>
    <name evidence="2" type="ORF">SIN8267_02024</name>
</gene>
<evidence type="ECO:0000256" key="1">
    <source>
        <dbReference type="SAM" id="Phobius"/>
    </source>
</evidence>
<organism evidence="2 3">
    <name type="scientific">Sinobacterium norvegicum</name>
    <dbReference type="NCBI Taxonomy" id="1641715"/>
    <lineage>
        <taxon>Bacteria</taxon>
        <taxon>Pseudomonadati</taxon>
        <taxon>Pseudomonadota</taxon>
        <taxon>Gammaproteobacteria</taxon>
        <taxon>Cellvibrionales</taxon>
        <taxon>Spongiibacteraceae</taxon>
        <taxon>Sinobacterium</taxon>
    </lineage>
</organism>
<evidence type="ECO:0000313" key="2">
    <source>
        <dbReference type="EMBL" id="CAH0991909.1"/>
    </source>
</evidence>
<dbReference type="Proteomes" id="UP000838100">
    <property type="component" value="Unassembled WGS sequence"/>
</dbReference>
<keyword evidence="1" id="KW-1133">Transmembrane helix</keyword>
<dbReference type="InterPro" id="IPR021444">
    <property type="entry name" value="DUF3094"/>
</dbReference>
<comment type="caution">
    <text evidence="2">The sequence shown here is derived from an EMBL/GenBank/DDBJ whole genome shotgun (WGS) entry which is preliminary data.</text>
</comment>
<keyword evidence="1" id="KW-0812">Transmembrane</keyword>
<dbReference type="RefSeq" id="WP_237444608.1">
    <property type="nucleotide sequence ID" value="NZ_CAKLPX010000002.1"/>
</dbReference>
<sequence>MEENKLNEEDQQRVDEYCRSGFNKTERPPFKPMRLLLGLLAIVGLLSVCSIFLARMNGIY</sequence>